<dbReference type="RefSeq" id="WP_346245655.1">
    <property type="nucleotide sequence ID" value="NZ_JBDIZK010000003.1"/>
</dbReference>
<protein>
    <submittedName>
        <fullName evidence="2">Rhodanese family protein</fullName>
    </submittedName>
</protein>
<keyword evidence="1" id="KW-1133">Transmembrane helix</keyword>
<dbReference type="EMBL" id="JBDIZK010000003">
    <property type="protein sequence ID" value="MEN3746648.1"/>
    <property type="molecule type" value="Genomic_DNA"/>
</dbReference>
<keyword evidence="1" id="KW-0812">Transmembrane</keyword>
<evidence type="ECO:0000256" key="1">
    <source>
        <dbReference type="SAM" id="Phobius"/>
    </source>
</evidence>
<evidence type="ECO:0000313" key="2">
    <source>
        <dbReference type="EMBL" id="MEN3746648.1"/>
    </source>
</evidence>
<sequence>MLILKWALQHHIPGAINIPLDRGRGPAARPTPEHVPLQVGGAHCWQCGATVQIIAGTRVLIGMLLGLFVAPGFFALPALVGAGLMFTGVTGWCGMANLLRVMS</sequence>
<organism evidence="2 3">
    <name type="scientific">Sphingomonas rustica</name>
    <dbReference type="NCBI Taxonomy" id="3103142"/>
    <lineage>
        <taxon>Bacteria</taxon>
        <taxon>Pseudomonadati</taxon>
        <taxon>Pseudomonadota</taxon>
        <taxon>Alphaproteobacteria</taxon>
        <taxon>Sphingomonadales</taxon>
        <taxon>Sphingomonadaceae</taxon>
        <taxon>Sphingomonas</taxon>
    </lineage>
</organism>
<dbReference type="Proteomes" id="UP001427805">
    <property type="component" value="Unassembled WGS sequence"/>
</dbReference>
<dbReference type="Gene3D" id="6.10.140.1340">
    <property type="match status" value="1"/>
</dbReference>
<feature type="transmembrane region" description="Helical" evidence="1">
    <location>
        <begin position="59"/>
        <end position="76"/>
    </location>
</feature>
<reference evidence="2 3" key="1">
    <citation type="submission" date="2024-05" db="EMBL/GenBank/DDBJ databases">
        <title>Sphingomonas sp. HF-S3 16S ribosomal RNA gene Genome sequencing and assembly.</title>
        <authorList>
            <person name="Lee H."/>
        </authorList>
    </citation>
    <scope>NUCLEOTIDE SEQUENCE [LARGE SCALE GENOMIC DNA]</scope>
    <source>
        <strain evidence="2 3">HF-S3</strain>
    </source>
</reference>
<accession>A0ABV0B513</accession>
<keyword evidence="1" id="KW-0472">Membrane</keyword>
<keyword evidence="3" id="KW-1185">Reference proteome</keyword>
<gene>
    <name evidence="2" type="ORF">TPR58_05675</name>
</gene>
<name>A0ABV0B513_9SPHN</name>
<evidence type="ECO:0000313" key="3">
    <source>
        <dbReference type="Proteomes" id="UP001427805"/>
    </source>
</evidence>
<proteinExistence type="predicted"/>
<comment type="caution">
    <text evidence="2">The sequence shown here is derived from an EMBL/GenBank/DDBJ whole genome shotgun (WGS) entry which is preliminary data.</text>
</comment>